<dbReference type="STRING" id="519442.Huta_2536"/>
<dbReference type="PANTHER" id="PTHR34351:SF2">
    <property type="entry name" value="DUF58 DOMAIN-CONTAINING PROTEIN"/>
    <property type="match status" value="1"/>
</dbReference>
<evidence type="ECO:0000256" key="1">
    <source>
        <dbReference type="SAM" id="MobiDB-lite"/>
    </source>
</evidence>
<keyword evidence="4" id="KW-1185">Reference proteome</keyword>
<feature type="domain" description="DUF58" evidence="2">
    <location>
        <begin position="173"/>
        <end position="275"/>
    </location>
</feature>
<sequence>MAAGIVVAAIVMAWLFGARSLNAVAVTALVAVIAAVAQVRLADRPSAEHSNPPAGFPGDTRDVTVSVTGTQGTIVEASDPLDSGLSSAGNTFSASIPSTVTYEVTLAERGVQSIGPLSVHLRDVFGLVTQELEIGDSTRVIVYPEIYDVTGSTILTAELQRNRQPERQEIDQLREYVPGDPLRDIDWKSSAKRLPDLVVKEFIGRETTGTIKIAVSTDRDTVEAATSAVGSVGLFFARAGLEVGVTLPDGELDPALGETHQDELLLLLAETGPGTIGEHDWAEADVRMVGEDGSVTVDVNGRVTTFEDMRGADDSDQSPSDHEGPETAAVTAT</sequence>
<dbReference type="Pfam" id="PF01882">
    <property type="entry name" value="DUF58"/>
    <property type="match status" value="1"/>
</dbReference>
<dbReference type="KEGG" id="hut:Huta_2536"/>
<dbReference type="InterPro" id="IPR002881">
    <property type="entry name" value="DUF58"/>
</dbReference>
<dbReference type="EMBL" id="CP001687">
    <property type="protein sequence ID" value="ACV12700.1"/>
    <property type="molecule type" value="Genomic_DNA"/>
</dbReference>
<evidence type="ECO:0000313" key="3">
    <source>
        <dbReference type="EMBL" id="ACV12700.1"/>
    </source>
</evidence>
<gene>
    <name evidence="3" type="ordered locus">Huta_2536</name>
</gene>
<reference evidence="3 4" key="1">
    <citation type="journal article" date="2009" name="Stand. Genomic Sci.">
        <title>Complete genome sequence of Halorhabdus utahensis type strain (AX-2).</title>
        <authorList>
            <person name="Anderson I."/>
            <person name="Tindall B.J."/>
            <person name="Pomrenke H."/>
            <person name="Goker M."/>
            <person name="Lapidus A."/>
            <person name="Nolan M."/>
            <person name="Copeland A."/>
            <person name="Glavina Del Rio T."/>
            <person name="Chen F."/>
            <person name="Tice H."/>
            <person name="Cheng J.F."/>
            <person name="Lucas S."/>
            <person name="Chertkov O."/>
            <person name="Bruce D."/>
            <person name="Brettin T."/>
            <person name="Detter J.C."/>
            <person name="Han C."/>
            <person name="Goodwin L."/>
            <person name="Land M."/>
            <person name="Hauser L."/>
            <person name="Chang Y.J."/>
            <person name="Jeffries C.D."/>
            <person name="Pitluck S."/>
            <person name="Pati A."/>
            <person name="Mavromatis K."/>
            <person name="Ivanova N."/>
            <person name="Ovchinnikova G."/>
            <person name="Chen A."/>
            <person name="Palaniappan K."/>
            <person name="Chain P."/>
            <person name="Rohde M."/>
            <person name="Bristow J."/>
            <person name="Eisen J.A."/>
            <person name="Markowitz V."/>
            <person name="Hugenholtz P."/>
            <person name="Kyrpides N.C."/>
            <person name="Klenk H.P."/>
        </authorList>
    </citation>
    <scope>NUCLEOTIDE SEQUENCE [LARGE SCALE GENOMIC DNA]</scope>
    <source>
        <strain evidence="4">DSM 12940 / JCM 11049 / AX-2</strain>
    </source>
</reference>
<feature type="region of interest" description="Disordered" evidence="1">
    <location>
        <begin position="308"/>
        <end position="333"/>
    </location>
</feature>
<proteinExistence type="predicted"/>
<dbReference type="PANTHER" id="PTHR34351">
    <property type="entry name" value="SLR1927 PROTEIN-RELATED"/>
    <property type="match status" value="1"/>
</dbReference>
<dbReference type="Proteomes" id="UP000002071">
    <property type="component" value="Chromosome"/>
</dbReference>
<evidence type="ECO:0000259" key="2">
    <source>
        <dbReference type="Pfam" id="PF01882"/>
    </source>
</evidence>
<protein>
    <recommendedName>
        <fullName evidence="2">DUF58 domain-containing protein</fullName>
    </recommendedName>
</protein>
<dbReference type="AlphaFoldDB" id="C7NN02"/>
<organism evidence="3 4">
    <name type="scientific">Halorhabdus utahensis (strain DSM 12940 / JCM 11049 / AX-2)</name>
    <dbReference type="NCBI Taxonomy" id="519442"/>
    <lineage>
        <taxon>Archaea</taxon>
        <taxon>Methanobacteriati</taxon>
        <taxon>Methanobacteriota</taxon>
        <taxon>Stenosarchaea group</taxon>
        <taxon>Halobacteria</taxon>
        <taxon>Halobacteriales</taxon>
        <taxon>Haloarculaceae</taxon>
        <taxon>Halorhabdus</taxon>
    </lineage>
</organism>
<name>C7NN02_HALUD</name>
<dbReference type="eggNOG" id="arCOG02744">
    <property type="taxonomic scope" value="Archaea"/>
</dbReference>
<accession>C7NN02</accession>
<feature type="compositionally biased region" description="Basic and acidic residues" evidence="1">
    <location>
        <begin position="308"/>
        <end position="325"/>
    </location>
</feature>
<dbReference type="HOGENOM" id="CLU_772949_0_0_2"/>
<evidence type="ECO:0000313" key="4">
    <source>
        <dbReference type="Proteomes" id="UP000002071"/>
    </source>
</evidence>